<dbReference type="AlphaFoldDB" id="A0A392R9Z5"/>
<accession>A0A392R9Z5</accession>
<evidence type="ECO:0000313" key="1">
    <source>
        <dbReference type="EMBL" id="MCI33401.1"/>
    </source>
</evidence>
<dbReference type="EMBL" id="LXQA010204112">
    <property type="protein sequence ID" value="MCI33401.1"/>
    <property type="molecule type" value="Genomic_DNA"/>
</dbReference>
<protein>
    <submittedName>
        <fullName evidence="1">Uncharacterized protein</fullName>
    </submittedName>
</protein>
<organism evidence="1 2">
    <name type="scientific">Trifolium medium</name>
    <dbReference type="NCBI Taxonomy" id="97028"/>
    <lineage>
        <taxon>Eukaryota</taxon>
        <taxon>Viridiplantae</taxon>
        <taxon>Streptophyta</taxon>
        <taxon>Embryophyta</taxon>
        <taxon>Tracheophyta</taxon>
        <taxon>Spermatophyta</taxon>
        <taxon>Magnoliopsida</taxon>
        <taxon>eudicotyledons</taxon>
        <taxon>Gunneridae</taxon>
        <taxon>Pentapetalae</taxon>
        <taxon>rosids</taxon>
        <taxon>fabids</taxon>
        <taxon>Fabales</taxon>
        <taxon>Fabaceae</taxon>
        <taxon>Papilionoideae</taxon>
        <taxon>50 kb inversion clade</taxon>
        <taxon>NPAAA clade</taxon>
        <taxon>Hologalegina</taxon>
        <taxon>IRL clade</taxon>
        <taxon>Trifolieae</taxon>
        <taxon>Trifolium</taxon>
    </lineage>
</organism>
<dbReference type="Proteomes" id="UP000265520">
    <property type="component" value="Unassembled WGS sequence"/>
</dbReference>
<name>A0A392R9Z5_9FABA</name>
<keyword evidence="2" id="KW-1185">Reference proteome</keyword>
<feature type="non-terminal residue" evidence="1">
    <location>
        <position position="1"/>
    </location>
</feature>
<reference evidence="1 2" key="1">
    <citation type="journal article" date="2018" name="Front. Plant Sci.">
        <title>Red Clover (Trifolium pratense) and Zigzag Clover (T. medium) - A Picture of Genomic Similarities and Differences.</title>
        <authorList>
            <person name="Dluhosova J."/>
            <person name="Istvanek J."/>
            <person name="Nedelnik J."/>
            <person name="Repkova J."/>
        </authorList>
    </citation>
    <scope>NUCLEOTIDE SEQUENCE [LARGE SCALE GENOMIC DNA]</scope>
    <source>
        <strain evidence="2">cv. 10/8</strain>
        <tissue evidence="1">Leaf</tissue>
    </source>
</reference>
<proteinExistence type="predicted"/>
<comment type="caution">
    <text evidence="1">The sequence shown here is derived from an EMBL/GenBank/DDBJ whole genome shotgun (WGS) entry which is preliminary data.</text>
</comment>
<sequence length="73" mass="8307">GWLLLLPITRSWRWWVVIACVDHVIMEMMKSCTLALTVNMLGLCEMFLGSLPSPQPLKHEAQRGEVLIMGQAR</sequence>
<evidence type="ECO:0000313" key="2">
    <source>
        <dbReference type="Proteomes" id="UP000265520"/>
    </source>
</evidence>